<evidence type="ECO:0000256" key="4">
    <source>
        <dbReference type="ARBA" id="ARBA00022692"/>
    </source>
</evidence>
<gene>
    <name evidence="12" type="primary">LOC105422388</name>
</gene>
<evidence type="ECO:0000256" key="8">
    <source>
        <dbReference type="ARBA" id="ARBA00023170"/>
    </source>
</evidence>
<evidence type="ECO:0000256" key="5">
    <source>
        <dbReference type="ARBA" id="ARBA00022725"/>
    </source>
</evidence>
<keyword evidence="5" id="KW-0552">Olfaction</keyword>
<dbReference type="Proteomes" id="UP000504615">
    <property type="component" value="Unplaced"/>
</dbReference>
<comment type="subcellular location">
    <subcellularLocation>
        <location evidence="1">Cell membrane</location>
        <topology evidence="1">Multi-pass membrane protein</topology>
    </subcellularLocation>
</comment>
<feature type="transmembrane region" description="Helical" evidence="10">
    <location>
        <begin position="121"/>
        <end position="140"/>
    </location>
</feature>
<protein>
    <submittedName>
        <fullName evidence="12">Uncharacterized protein LOC105422388</fullName>
    </submittedName>
</protein>
<evidence type="ECO:0000313" key="11">
    <source>
        <dbReference type="Proteomes" id="UP000504615"/>
    </source>
</evidence>
<keyword evidence="8" id="KW-0675">Receptor</keyword>
<keyword evidence="7 10" id="KW-0472">Membrane</keyword>
<dbReference type="Pfam" id="PF02949">
    <property type="entry name" value="7tm_6"/>
    <property type="match status" value="1"/>
</dbReference>
<sequence>MEFPEERYYGVNHILLSIIGLWPYDNFKIRYLRFILSLLLLLSFLSAQWMKLCVSEYSSDLLLKVLAYNIIFIVFFVKYITFYAVFKNIKEFRERVRNNWNALIDNYEIEIMCKHGSIGKLFTILLITIGILIATISGVATESFSLTNALHAFGLFKIASYRMKHVLNGINPQMCITKKYTISHKRIIAAVDFHRRAIEFSELLKTSFGRVYLFLFVIGVCSASINLLNLSRIIMTEREIVELIKSISFIALHFFYLTVANYAGQEFINSDTHFYRTICNTEWYNAPLKTQKLILFLIQKTTKCYKVDAGGMFNPCLEGLATSLSMTVSYFMVLYSI</sequence>
<dbReference type="PANTHER" id="PTHR21137">
    <property type="entry name" value="ODORANT RECEPTOR"/>
    <property type="match status" value="1"/>
</dbReference>
<evidence type="ECO:0000256" key="6">
    <source>
        <dbReference type="ARBA" id="ARBA00022989"/>
    </source>
</evidence>
<feature type="transmembrane region" description="Helical" evidence="10">
    <location>
        <begin position="31"/>
        <end position="50"/>
    </location>
</feature>
<dbReference type="AlphaFoldDB" id="A0A8N1S2D7"/>
<evidence type="ECO:0000256" key="3">
    <source>
        <dbReference type="ARBA" id="ARBA00022606"/>
    </source>
</evidence>
<dbReference type="PANTHER" id="PTHR21137:SF35">
    <property type="entry name" value="ODORANT RECEPTOR 19A-RELATED"/>
    <property type="match status" value="1"/>
</dbReference>
<feature type="transmembrane region" description="Helical" evidence="10">
    <location>
        <begin position="65"/>
        <end position="86"/>
    </location>
</feature>
<keyword evidence="4 10" id="KW-0812">Transmembrane</keyword>
<proteinExistence type="predicted"/>
<name>A0A8N1S2D7_9HYME</name>
<evidence type="ECO:0000256" key="7">
    <source>
        <dbReference type="ARBA" id="ARBA00023136"/>
    </source>
</evidence>
<keyword evidence="3" id="KW-0716">Sensory transduction</keyword>
<dbReference type="GO" id="GO:0007165">
    <property type="term" value="P:signal transduction"/>
    <property type="evidence" value="ECO:0007669"/>
    <property type="project" value="UniProtKB-KW"/>
</dbReference>
<dbReference type="RefSeq" id="XP_025072945.1">
    <property type="nucleotide sequence ID" value="XM_025217160.1"/>
</dbReference>
<feature type="transmembrane region" description="Helical" evidence="10">
    <location>
        <begin position="211"/>
        <end position="231"/>
    </location>
</feature>
<dbReference type="InterPro" id="IPR004117">
    <property type="entry name" value="7tm6_olfct_rcpt"/>
</dbReference>
<dbReference type="GO" id="GO:0004984">
    <property type="term" value="F:olfactory receptor activity"/>
    <property type="evidence" value="ECO:0007669"/>
    <property type="project" value="InterPro"/>
</dbReference>
<keyword evidence="2" id="KW-1003">Cell membrane</keyword>
<reference evidence="12" key="1">
    <citation type="submission" date="2025-08" db="UniProtKB">
        <authorList>
            <consortium name="RefSeq"/>
        </authorList>
    </citation>
    <scope>IDENTIFICATION</scope>
</reference>
<dbReference type="GO" id="GO:0005549">
    <property type="term" value="F:odorant binding"/>
    <property type="evidence" value="ECO:0007669"/>
    <property type="project" value="InterPro"/>
</dbReference>
<dbReference type="GeneID" id="105422388"/>
<organism evidence="11 12">
    <name type="scientific">Pogonomyrmex barbatus</name>
    <name type="common">red harvester ant</name>
    <dbReference type="NCBI Taxonomy" id="144034"/>
    <lineage>
        <taxon>Eukaryota</taxon>
        <taxon>Metazoa</taxon>
        <taxon>Ecdysozoa</taxon>
        <taxon>Arthropoda</taxon>
        <taxon>Hexapoda</taxon>
        <taxon>Insecta</taxon>
        <taxon>Pterygota</taxon>
        <taxon>Neoptera</taxon>
        <taxon>Endopterygota</taxon>
        <taxon>Hymenoptera</taxon>
        <taxon>Apocrita</taxon>
        <taxon>Aculeata</taxon>
        <taxon>Formicoidea</taxon>
        <taxon>Formicidae</taxon>
        <taxon>Myrmicinae</taxon>
        <taxon>Pogonomyrmex</taxon>
    </lineage>
</organism>
<keyword evidence="6 10" id="KW-1133">Transmembrane helix</keyword>
<accession>A0A8N1S2D7</accession>
<dbReference type="OrthoDB" id="7552084at2759"/>
<feature type="transmembrane region" description="Helical" evidence="10">
    <location>
        <begin position="243"/>
        <end position="263"/>
    </location>
</feature>
<keyword evidence="9" id="KW-0807">Transducer</keyword>
<evidence type="ECO:0000256" key="1">
    <source>
        <dbReference type="ARBA" id="ARBA00004651"/>
    </source>
</evidence>
<evidence type="ECO:0000313" key="12">
    <source>
        <dbReference type="RefSeq" id="XP_025072945.1"/>
    </source>
</evidence>
<dbReference type="GO" id="GO:0005886">
    <property type="term" value="C:plasma membrane"/>
    <property type="evidence" value="ECO:0007669"/>
    <property type="project" value="UniProtKB-SubCell"/>
</dbReference>
<evidence type="ECO:0000256" key="2">
    <source>
        <dbReference type="ARBA" id="ARBA00022475"/>
    </source>
</evidence>
<evidence type="ECO:0000256" key="9">
    <source>
        <dbReference type="ARBA" id="ARBA00023224"/>
    </source>
</evidence>
<evidence type="ECO:0000256" key="10">
    <source>
        <dbReference type="SAM" id="Phobius"/>
    </source>
</evidence>
<keyword evidence="11" id="KW-1185">Reference proteome</keyword>